<sequence length="120" mass="13700">MCDGGEEEKEIGGMKPTIDKKGTSEEDEEEEDPKEDPEEDEEEEDPKEEVPASTSLPMDVDADEDYLQVLEASVSDLPEDSLDRRSIVMALRVKIFPEYGHRHHRVRVFRVPRLVSTQEA</sequence>
<reference evidence="2 3" key="1">
    <citation type="journal article" date="2023" name="Plants (Basel)">
        <title>Bridging the Gap: Combining Genomics and Transcriptomics Approaches to Understand Stylosanthes scabra, an Orphan Legume from the Brazilian Caatinga.</title>
        <authorList>
            <person name="Ferreira-Neto J.R.C."/>
            <person name="da Silva M.D."/>
            <person name="Binneck E."/>
            <person name="de Melo N.F."/>
            <person name="da Silva R.H."/>
            <person name="de Melo A.L.T.M."/>
            <person name="Pandolfi V."/>
            <person name="Bustamante F.O."/>
            <person name="Brasileiro-Vidal A.C."/>
            <person name="Benko-Iseppon A.M."/>
        </authorList>
    </citation>
    <scope>NUCLEOTIDE SEQUENCE [LARGE SCALE GENOMIC DNA]</scope>
    <source>
        <tissue evidence="2">Leaves</tissue>
    </source>
</reference>
<comment type="caution">
    <text evidence="2">The sequence shown here is derived from an EMBL/GenBank/DDBJ whole genome shotgun (WGS) entry which is preliminary data.</text>
</comment>
<feature type="compositionally biased region" description="Acidic residues" evidence="1">
    <location>
        <begin position="25"/>
        <end position="47"/>
    </location>
</feature>
<feature type="region of interest" description="Disordered" evidence="1">
    <location>
        <begin position="1"/>
        <end position="64"/>
    </location>
</feature>
<dbReference type="EMBL" id="JASCZI010031987">
    <property type="protein sequence ID" value="MED6127724.1"/>
    <property type="molecule type" value="Genomic_DNA"/>
</dbReference>
<organism evidence="2 3">
    <name type="scientific">Stylosanthes scabra</name>
    <dbReference type="NCBI Taxonomy" id="79078"/>
    <lineage>
        <taxon>Eukaryota</taxon>
        <taxon>Viridiplantae</taxon>
        <taxon>Streptophyta</taxon>
        <taxon>Embryophyta</taxon>
        <taxon>Tracheophyta</taxon>
        <taxon>Spermatophyta</taxon>
        <taxon>Magnoliopsida</taxon>
        <taxon>eudicotyledons</taxon>
        <taxon>Gunneridae</taxon>
        <taxon>Pentapetalae</taxon>
        <taxon>rosids</taxon>
        <taxon>fabids</taxon>
        <taxon>Fabales</taxon>
        <taxon>Fabaceae</taxon>
        <taxon>Papilionoideae</taxon>
        <taxon>50 kb inversion clade</taxon>
        <taxon>dalbergioids sensu lato</taxon>
        <taxon>Dalbergieae</taxon>
        <taxon>Pterocarpus clade</taxon>
        <taxon>Stylosanthes</taxon>
    </lineage>
</organism>
<evidence type="ECO:0000313" key="3">
    <source>
        <dbReference type="Proteomes" id="UP001341840"/>
    </source>
</evidence>
<keyword evidence="3" id="KW-1185">Reference proteome</keyword>
<name>A0ABU6RUW2_9FABA</name>
<gene>
    <name evidence="2" type="ORF">PIB30_090847</name>
</gene>
<evidence type="ECO:0000313" key="2">
    <source>
        <dbReference type="EMBL" id="MED6127724.1"/>
    </source>
</evidence>
<dbReference type="Proteomes" id="UP001341840">
    <property type="component" value="Unassembled WGS sequence"/>
</dbReference>
<protein>
    <submittedName>
        <fullName evidence="2">Uncharacterized protein</fullName>
    </submittedName>
</protein>
<accession>A0ABU6RUW2</accession>
<proteinExistence type="predicted"/>
<evidence type="ECO:0000256" key="1">
    <source>
        <dbReference type="SAM" id="MobiDB-lite"/>
    </source>
</evidence>